<gene>
    <name evidence="10 11" type="primary">lolA</name>
    <name evidence="11" type="ORF">FQY83_02470</name>
</gene>
<dbReference type="Gene3D" id="2.50.20.10">
    <property type="entry name" value="Lipoprotein localisation LolA/LolB/LppX"/>
    <property type="match status" value="1"/>
</dbReference>
<comment type="similarity">
    <text evidence="2 10">Belongs to the LolA family.</text>
</comment>
<dbReference type="SUPFAM" id="SSF89392">
    <property type="entry name" value="Prokaryotic lipoproteins and lipoprotein localization factors"/>
    <property type="match status" value="1"/>
</dbReference>
<dbReference type="InterPro" id="IPR029046">
    <property type="entry name" value="LolA/LolB/LppX"/>
</dbReference>
<protein>
    <recommendedName>
        <fullName evidence="4 10">Outer-membrane lipoprotein carrier protein</fullName>
    </recommendedName>
</protein>
<dbReference type="NCBIfam" id="TIGR00547">
    <property type="entry name" value="lolA"/>
    <property type="match status" value="1"/>
</dbReference>
<comment type="function">
    <text evidence="10">Participates in the translocation of lipoproteins from the inner membrane to the outer membrane. Only forms a complex with a lipoprotein if the residue after the N-terminal Cys is not an aspartate (The Asp acts as a targeting signal to indicate that the lipoprotein should stay in the inner membrane).</text>
</comment>
<keyword evidence="8 10" id="KW-0653">Protein transport</keyword>
<comment type="subunit">
    <text evidence="3 10">Monomer.</text>
</comment>
<feature type="signal peptide" evidence="10">
    <location>
        <begin position="1"/>
        <end position="21"/>
    </location>
</feature>
<sequence length="208" mass="22639" precursor="true">MIRSCRWLLVAVALLAGVAHAGARDRLDSFTKGLQGLDGQFTQTVFDDNGRVRESSSGRVALSAPRLFRWEYVKPYPQLIVADGKTVWVYDPDLEQVSRRAQGTAEQDSPLAALIDPGKLDRDFLVEDGGNGDGLQWLLLKPKQGGDEAAFQSAKLGLDGNGLARMEIVDALGQRTEISFSGWKRNPSFARDTFTYTPPAGVDVVGEG</sequence>
<comment type="subcellular location">
    <subcellularLocation>
        <location evidence="1 10">Periplasm</location>
    </subcellularLocation>
</comment>
<evidence type="ECO:0000256" key="7">
    <source>
        <dbReference type="ARBA" id="ARBA00022764"/>
    </source>
</evidence>
<evidence type="ECO:0000256" key="6">
    <source>
        <dbReference type="ARBA" id="ARBA00022729"/>
    </source>
</evidence>
<dbReference type="PANTHER" id="PTHR35869:SF1">
    <property type="entry name" value="OUTER-MEMBRANE LIPOPROTEIN CARRIER PROTEIN"/>
    <property type="match status" value="1"/>
</dbReference>
<keyword evidence="5 10" id="KW-0813">Transport</keyword>
<dbReference type="Proteomes" id="UP000319980">
    <property type="component" value="Unassembled WGS sequence"/>
</dbReference>
<dbReference type="RefSeq" id="WP_146384703.1">
    <property type="nucleotide sequence ID" value="NZ_VOHK01000001.1"/>
</dbReference>
<organism evidence="11 12">
    <name type="scientific">Luteimonas marina</name>
    <dbReference type="NCBI Taxonomy" id="488485"/>
    <lineage>
        <taxon>Bacteria</taxon>
        <taxon>Pseudomonadati</taxon>
        <taxon>Pseudomonadota</taxon>
        <taxon>Gammaproteobacteria</taxon>
        <taxon>Lysobacterales</taxon>
        <taxon>Lysobacteraceae</taxon>
        <taxon>Luteimonas</taxon>
    </lineage>
</organism>
<dbReference type="CDD" id="cd16325">
    <property type="entry name" value="LolA"/>
    <property type="match status" value="1"/>
</dbReference>
<name>A0A5C5UDE8_9GAMM</name>
<evidence type="ECO:0000256" key="5">
    <source>
        <dbReference type="ARBA" id="ARBA00022448"/>
    </source>
</evidence>
<evidence type="ECO:0000256" key="1">
    <source>
        <dbReference type="ARBA" id="ARBA00004418"/>
    </source>
</evidence>
<dbReference type="InterPro" id="IPR004564">
    <property type="entry name" value="OM_lipoprot_carrier_LolA-like"/>
</dbReference>
<dbReference type="InterPro" id="IPR018323">
    <property type="entry name" value="OM_lipoprot_carrier_LolA_Pbac"/>
</dbReference>
<proteinExistence type="inferred from homology"/>
<dbReference type="AlphaFoldDB" id="A0A5C5UDE8"/>
<evidence type="ECO:0000313" key="12">
    <source>
        <dbReference type="Proteomes" id="UP000319980"/>
    </source>
</evidence>
<evidence type="ECO:0000313" key="11">
    <source>
        <dbReference type="EMBL" id="TWT23525.1"/>
    </source>
</evidence>
<evidence type="ECO:0000256" key="9">
    <source>
        <dbReference type="ARBA" id="ARBA00023186"/>
    </source>
</evidence>
<evidence type="ECO:0000256" key="4">
    <source>
        <dbReference type="ARBA" id="ARBA00014035"/>
    </source>
</evidence>
<dbReference type="GO" id="GO:0030288">
    <property type="term" value="C:outer membrane-bounded periplasmic space"/>
    <property type="evidence" value="ECO:0007669"/>
    <property type="project" value="TreeGrafter"/>
</dbReference>
<accession>A0A5C5UDE8</accession>
<dbReference type="GO" id="GO:0042953">
    <property type="term" value="P:lipoprotein transport"/>
    <property type="evidence" value="ECO:0007669"/>
    <property type="project" value="InterPro"/>
</dbReference>
<dbReference type="GO" id="GO:0044874">
    <property type="term" value="P:lipoprotein localization to outer membrane"/>
    <property type="evidence" value="ECO:0007669"/>
    <property type="project" value="UniProtKB-UniRule"/>
</dbReference>
<evidence type="ECO:0000256" key="2">
    <source>
        <dbReference type="ARBA" id="ARBA00007615"/>
    </source>
</evidence>
<dbReference type="HAMAP" id="MF_00240">
    <property type="entry name" value="LolA"/>
    <property type="match status" value="1"/>
</dbReference>
<evidence type="ECO:0000256" key="8">
    <source>
        <dbReference type="ARBA" id="ARBA00022927"/>
    </source>
</evidence>
<keyword evidence="11" id="KW-0449">Lipoprotein</keyword>
<keyword evidence="6 10" id="KW-0732">Signal</keyword>
<reference evidence="11 12" key="1">
    <citation type="journal article" date="2008" name="Int. J. Syst. Evol. Microbiol.">
        <title>Luteimonas marina sp. nov., isolated from seawater.</title>
        <authorList>
            <person name="Baik K.S."/>
            <person name="Park S.C."/>
            <person name="Kim M.S."/>
            <person name="Kim E.M."/>
            <person name="Park C."/>
            <person name="Chun J."/>
            <person name="Seong C.N."/>
        </authorList>
    </citation>
    <scope>NUCLEOTIDE SEQUENCE [LARGE SCALE GENOMIC DNA]</scope>
    <source>
        <strain evidence="11 12">FR1330</strain>
    </source>
</reference>
<dbReference type="Pfam" id="PF03548">
    <property type="entry name" value="LolA"/>
    <property type="match status" value="1"/>
</dbReference>
<feature type="chain" id="PRO_5023388717" description="Outer-membrane lipoprotein carrier protein" evidence="10">
    <location>
        <begin position="22"/>
        <end position="208"/>
    </location>
</feature>
<keyword evidence="12" id="KW-1185">Reference proteome</keyword>
<dbReference type="OrthoDB" id="9787361at2"/>
<keyword evidence="9 10" id="KW-0143">Chaperone</keyword>
<dbReference type="PANTHER" id="PTHR35869">
    <property type="entry name" value="OUTER-MEMBRANE LIPOPROTEIN CARRIER PROTEIN"/>
    <property type="match status" value="1"/>
</dbReference>
<comment type="caution">
    <text evidence="11">The sequence shown here is derived from an EMBL/GenBank/DDBJ whole genome shotgun (WGS) entry which is preliminary data.</text>
</comment>
<evidence type="ECO:0000256" key="3">
    <source>
        <dbReference type="ARBA" id="ARBA00011245"/>
    </source>
</evidence>
<keyword evidence="7 10" id="KW-0574">Periplasm</keyword>
<dbReference type="EMBL" id="VOHK01000001">
    <property type="protein sequence ID" value="TWT23525.1"/>
    <property type="molecule type" value="Genomic_DNA"/>
</dbReference>
<evidence type="ECO:0000256" key="10">
    <source>
        <dbReference type="HAMAP-Rule" id="MF_00240"/>
    </source>
</evidence>